<dbReference type="EMBL" id="JACHVS010000002">
    <property type="protein sequence ID" value="MBB2997282.1"/>
    <property type="molecule type" value="Genomic_DNA"/>
</dbReference>
<dbReference type="Proteomes" id="UP000523000">
    <property type="component" value="Unassembled WGS sequence"/>
</dbReference>
<protein>
    <submittedName>
        <fullName evidence="1">IS30 family transposase</fullName>
    </submittedName>
</protein>
<keyword evidence="2" id="KW-1185">Reference proteome</keyword>
<comment type="caution">
    <text evidence="1">The sequence shown here is derived from an EMBL/GenBank/DDBJ whole genome shotgun (WGS) entry which is preliminary data.</text>
</comment>
<reference evidence="1 2" key="1">
    <citation type="submission" date="2020-08" db="EMBL/GenBank/DDBJ databases">
        <title>Sequencing the genomes of 1000 actinobacteria strains.</title>
        <authorList>
            <person name="Klenk H.-P."/>
        </authorList>
    </citation>
    <scope>NUCLEOTIDE SEQUENCE [LARGE SCALE GENOMIC DNA]</scope>
    <source>
        <strain evidence="1 2">DSM 22826</strain>
    </source>
</reference>
<proteinExistence type="predicted"/>
<evidence type="ECO:0000313" key="2">
    <source>
        <dbReference type="Proteomes" id="UP000523000"/>
    </source>
</evidence>
<dbReference type="AlphaFoldDB" id="A0A839QVF8"/>
<gene>
    <name evidence="1" type="ORF">E9229_003529</name>
</gene>
<evidence type="ECO:0000313" key="1">
    <source>
        <dbReference type="EMBL" id="MBB2997282.1"/>
    </source>
</evidence>
<accession>A0A839QVF8</accession>
<organism evidence="1 2">
    <name type="scientific">Paeniglutamicibacter cryotolerans</name>
    <dbReference type="NCBI Taxonomy" id="670079"/>
    <lineage>
        <taxon>Bacteria</taxon>
        <taxon>Bacillati</taxon>
        <taxon>Actinomycetota</taxon>
        <taxon>Actinomycetes</taxon>
        <taxon>Micrococcales</taxon>
        <taxon>Micrococcaceae</taxon>
        <taxon>Paeniglutamicibacter</taxon>
    </lineage>
</organism>
<sequence>MLCHDFTRSADLGVYGLDDLEHAAQEFNDQPRKTIEWENPAACPRDLLGATSSGVLPRPLEFCHANDF</sequence>
<name>A0A839QVF8_9MICC</name>